<dbReference type="PANTHER" id="PTHR30160">
    <property type="entry name" value="TETRAACYLDISACCHARIDE 4'-KINASE-RELATED"/>
    <property type="match status" value="1"/>
</dbReference>
<keyword evidence="2" id="KW-0808">Transferase</keyword>
<protein>
    <submittedName>
        <fullName evidence="3">Glycosyltransferase family 9 protein</fullName>
    </submittedName>
</protein>
<gene>
    <name evidence="3" type="ORF">K7C98_14765</name>
</gene>
<sequence>MNAPHPPTRLTPAEAVRAEPRRVLPEVRKIAVLRANAIGDLVFVLPALQALRAAYPRAELVLLARAWHARFLRDRPGPVDRVIVVPRSRGVNGSETDDDDPVELNRFFAAMREERFDLAIQLHGGGRHSNPFVRRLGARLAIGLKSPDAEPLDRWVPYVYFQPESVRYLEVVTLVGACPVDLEPRLAVTDGDREEAATVVPPSERPLALLHPGAGDPRRRWPVAGFVAVADALAAAGVQVGVLGSGGERPIVDAILGGMHTPGLDLCDRLTLGGLAGLLQRAGVVVSNDSGPLHLAAAVGARTVGIYWCFNLFTSSPLTRLRHRPFTSWQTHCPECGACLLAGRCEHSLSLVSSVPVDDVREAALELLAMA</sequence>
<dbReference type="EMBL" id="JAIRAU010000016">
    <property type="protein sequence ID" value="MBZ5710519.1"/>
    <property type="molecule type" value="Genomic_DNA"/>
</dbReference>
<proteinExistence type="predicted"/>
<evidence type="ECO:0000256" key="1">
    <source>
        <dbReference type="ARBA" id="ARBA00022676"/>
    </source>
</evidence>
<keyword evidence="4" id="KW-1185">Reference proteome</keyword>
<dbReference type="InterPro" id="IPR051199">
    <property type="entry name" value="LPS_LOS_Heptosyltrfase"/>
</dbReference>
<evidence type="ECO:0000313" key="4">
    <source>
        <dbReference type="Proteomes" id="UP001139031"/>
    </source>
</evidence>
<dbReference type="PANTHER" id="PTHR30160:SF1">
    <property type="entry name" value="LIPOPOLYSACCHARIDE 1,2-N-ACETYLGLUCOSAMINETRANSFERASE-RELATED"/>
    <property type="match status" value="1"/>
</dbReference>
<dbReference type="InterPro" id="IPR002201">
    <property type="entry name" value="Glyco_trans_9"/>
</dbReference>
<name>A0ABS7TQL2_9BACT</name>
<dbReference type="Proteomes" id="UP001139031">
    <property type="component" value="Unassembled WGS sequence"/>
</dbReference>
<evidence type="ECO:0000313" key="3">
    <source>
        <dbReference type="EMBL" id="MBZ5710519.1"/>
    </source>
</evidence>
<dbReference type="Gene3D" id="3.40.50.2000">
    <property type="entry name" value="Glycogen Phosphorylase B"/>
    <property type="match status" value="2"/>
</dbReference>
<organism evidence="3 4">
    <name type="scientific">Nannocystis pusilla</name>
    <dbReference type="NCBI Taxonomy" id="889268"/>
    <lineage>
        <taxon>Bacteria</taxon>
        <taxon>Pseudomonadati</taxon>
        <taxon>Myxococcota</taxon>
        <taxon>Polyangia</taxon>
        <taxon>Nannocystales</taxon>
        <taxon>Nannocystaceae</taxon>
        <taxon>Nannocystis</taxon>
    </lineage>
</organism>
<dbReference type="Pfam" id="PF01075">
    <property type="entry name" value="Glyco_transf_9"/>
    <property type="match status" value="1"/>
</dbReference>
<reference evidence="3" key="1">
    <citation type="submission" date="2021-08" db="EMBL/GenBank/DDBJ databases">
        <authorList>
            <person name="Stevens D.C."/>
        </authorList>
    </citation>
    <scope>NUCLEOTIDE SEQUENCE</scope>
    <source>
        <strain evidence="3">DSM 53165</strain>
    </source>
</reference>
<dbReference type="CDD" id="cd03789">
    <property type="entry name" value="GT9_LPS_heptosyltransferase"/>
    <property type="match status" value="1"/>
</dbReference>
<accession>A0ABS7TQL2</accession>
<evidence type="ECO:0000256" key="2">
    <source>
        <dbReference type="ARBA" id="ARBA00022679"/>
    </source>
</evidence>
<dbReference type="SUPFAM" id="SSF53756">
    <property type="entry name" value="UDP-Glycosyltransferase/glycogen phosphorylase"/>
    <property type="match status" value="1"/>
</dbReference>
<dbReference type="RefSeq" id="WP_224192287.1">
    <property type="nucleotide sequence ID" value="NZ_JAIRAU010000016.1"/>
</dbReference>
<comment type="caution">
    <text evidence="3">The sequence shown here is derived from an EMBL/GenBank/DDBJ whole genome shotgun (WGS) entry which is preliminary data.</text>
</comment>
<keyword evidence="1" id="KW-0328">Glycosyltransferase</keyword>